<dbReference type="GO" id="GO:0160147">
    <property type="term" value="F:tRNA pseudouridine(38-40) synthase activity"/>
    <property type="evidence" value="ECO:0007669"/>
    <property type="project" value="UniProtKB-EC"/>
</dbReference>
<evidence type="ECO:0000256" key="3">
    <source>
        <dbReference type="RuleBase" id="RU003792"/>
    </source>
</evidence>
<keyword evidence="6" id="KW-1185">Reference proteome</keyword>
<comment type="similarity">
    <text evidence="3">Belongs to the tRNA pseudouridine synthase TruA family.</text>
</comment>
<accession>A0A444J974</accession>
<dbReference type="FunFam" id="3.30.70.580:FF:000001">
    <property type="entry name" value="tRNA pseudouridine synthase A"/>
    <property type="match status" value="1"/>
</dbReference>
<evidence type="ECO:0000256" key="2">
    <source>
        <dbReference type="ARBA" id="ARBA00023235"/>
    </source>
</evidence>
<sequence>MQQRNIRLLIAYDGTNFCGWQRQQNGTSIQGTLEEKLRIITTAQAAVHGAGRTDAGVHAQGMVANFSTGATMPAFAFAKALNSMLPKDIRILGAEETAP</sequence>
<name>A0A444J974_9BACT</name>
<evidence type="ECO:0000259" key="4">
    <source>
        <dbReference type="Pfam" id="PF01416"/>
    </source>
</evidence>
<dbReference type="EMBL" id="MTKS01000471">
    <property type="protein sequence ID" value="RWX49612.1"/>
    <property type="molecule type" value="Genomic_DNA"/>
</dbReference>
<comment type="caution">
    <text evidence="5">The sequence shown here is derived from an EMBL/GenBank/DDBJ whole genome shotgun (WGS) entry which is preliminary data.</text>
</comment>
<protein>
    <recommendedName>
        <fullName evidence="3">tRNA pseudouridine synthase</fullName>
        <ecNumber evidence="3">5.4.99.12</ecNumber>
    </recommendedName>
</protein>
<feature type="domain" description="Pseudouridine synthase I TruA alpha/beta" evidence="4">
    <location>
        <begin position="10"/>
        <end position="96"/>
    </location>
</feature>
<feature type="non-terminal residue" evidence="5">
    <location>
        <position position="99"/>
    </location>
</feature>
<keyword evidence="1 3" id="KW-0819">tRNA processing</keyword>
<dbReference type="SUPFAM" id="SSF55120">
    <property type="entry name" value="Pseudouridine synthase"/>
    <property type="match status" value="1"/>
</dbReference>
<dbReference type="GO" id="GO:0003723">
    <property type="term" value="F:RNA binding"/>
    <property type="evidence" value="ECO:0007669"/>
    <property type="project" value="InterPro"/>
</dbReference>
<dbReference type="InterPro" id="IPR020103">
    <property type="entry name" value="PsdUridine_synth_cat_dom_sf"/>
</dbReference>
<dbReference type="PANTHER" id="PTHR11142:SF0">
    <property type="entry name" value="TRNA PSEUDOURIDINE SYNTHASE-LIKE 1"/>
    <property type="match status" value="1"/>
</dbReference>
<organism evidence="5 6">
    <name type="scientific">Candidatus Electrothrix marina</name>
    <dbReference type="NCBI Taxonomy" id="1859130"/>
    <lineage>
        <taxon>Bacteria</taxon>
        <taxon>Pseudomonadati</taxon>
        <taxon>Thermodesulfobacteriota</taxon>
        <taxon>Desulfobulbia</taxon>
        <taxon>Desulfobulbales</taxon>
        <taxon>Desulfobulbaceae</taxon>
        <taxon>Candidatus Electrothrix</taxon>
    </lineage>
</organism>
<comment type="catalytic activity">
    <reaction evidence="3">
        <text>uridine(38/39/40) in tRNA = pseudouridine(38/39/40) in tRNA</text>
        <dbReference type="Rhea" id="RHEA:22376"/>
        <dbReference type="Rhea" id="RHEA-COMP:10085"/>
        <dbReference type="Rhea" id="RHEA-COMP:10087"/>
        <dbReference type="ChEBI" id="CHEBI:65314"/>
        <dbReference type="ChEBI" id="CHEBI:65315"/>
        <dbReference type="EC" id="5.4.99.12"/>
    </reaction>
</comment>
<gene>
    <name evidence="5" type="ORF">VU01_14712</name>
</gene>
<evidence type="ECO:0000313" key="5">
    <source>
        <dbReference type="EMBL" id="RWX49612.1"/>
    </source>
</evidence>
<dbReference type="GO" id="GO:0031119">
    <property type="term" value="P:tRNA pseudouridine synthesis"/>
    <property type="evidence" value="ECO:0007669"/>
    <property type="project" value="TreeGrafter"/>
</dbReference>
<dbReference type="InterPro" id="IPR020097">
    <property type="entry name" value="PsdUridine_synth_TruA_a/b_dom"/>
</dbReference>
<evidence type="ECO:0000256" key="1">
    <source>
        <dbReference type="ARBA" id="ARBA00022694"/>
    </source>
</evidence>
<dbReference type="Gene3D" id="3.30.70.580">
    <property type="entry name" value="Pseudouridine synthase I, catalytic domain, N-terminal subdomain"/>
    <property type="match status" value="1"/>
</dbReference>
<dbReference type="InterPro" id="IPR020094">
    <property type="entry name" value="TruA/RsuA/RluB/E/F_N"/>
</dbReference>
<dbReference type="Pfam" id="PF01416">
    <property type="entry name" value="PseudoU_synth_1"/>
    <property type="match status" value="1"/>
</dbReference>
<dbReference type="AlphaFoldDB" id="A0A444J974"/>
<dbReference type="PANTHER" id="PTHR11142">
    <property type="entry name" value="PSEUDOURIDYLATE SYNTHASE"/>
    <property type="match status" value="1"/>
</dbReference>
<dbReference type="EC" id="5.4.99.12" evidence="3"/>
<dbReference type="Proteomes" id="UP000288892">
    <property type="component" value="Unassembled WGS sequence"/>
</dbReference>
<keyword evidence="2 3" id="KW-0413">Isomerase</keyword>
<proteinExistence type="inferred from homology"/>
<reference evidence="5 6" key="1">
    <citation type="submission" date="2017-01" db="EMBL/GenBank/DDBJ databases">
        <title>The cable genome- insights into the physiology and evolution of filamentous bacteria capable of sulfide oxidation via long distance electron transfer.</title>
        <authorList>
            <person name="Schreiber L."/>
            <person name="Bjerg J.T."/>
            <person name="Boggild A."/>
            <person name="Van De Vossenberg J."/>
            <person name="Meysman F."/>
            <person name="Nielsen L.P."/>
            <person name="Schramm A."/>
            <person name="Kjeldsen K.U."/>
        </authorList>
    </citation>
    <scope>NUCLEOTIDE SEQUENCE [LARGE SCALE GENOMIC DNA]</scope>
    <source>
        <strain evidence="5">A5</strain>
    </source>
</reference>
<dbReference type="InterPro" id="IPR001406">
    <property type="entry name" value="PsdUridine_synth_TruA"/>
</dbReference>
<evidence type="ECO:0000313" key="6">
    <source>
        <dbReference type="Proteomes" id="UP000288892"/>
    </source>
</evidence>